<dbReference type="CDD" id="cd07377">
    <property type="entry name" value="WHTH_GntR"/>
    <property type="match status" value="1"/>
</dbReference>
<evidence type="ECO:0000256" key="2">
    <source>
        <dbReference type="ARBA" id="ARBA00023125"/>
    </source>
</evidence>
<evidence type="ECO:0000256" key="1">
    <source>
        <dbReference type="ARBA" id="ARBA00023015"/>
    </source>
</evidence>
<comment type="caution">
    <text evidence="5">The sequence shown here is derived from an EMBL/GenBank/DDBJ whole genome shotgun (WGS) entry which is preliminary data.</text>
</comment>
<gene>
    <name evidence="5" type="ORF">H8R91_06000</name>
</gene>
<proteinExistence type="predicted"/>
<reference evidence="5 6" key="1">
    <citation type="submission" date="2020-08" db="EMBL/GenBank/DDBJ databases">
        <title>Genome public.</title>
        <authorList>
            <person name="Liu C."/>
            <person name="Sun Q."/>
        </authorList>
    </citation>
    <scope>NUCLEOTIDE SEQUENCE [LARGE SCALE GENOMIC DNA]</scope>
    <source>
        <strain evidence="5 6">NSJ-71</strain>
    </source>
</reference>
<dbReference type="RefSeq" id="WP_186935263.1">
    <property type="nucleotide sequence ID" value="NZ_JACOPS010000002.1"/>
</dbReference>
<dbReference type="PANTHER" id="PTHR38445:SF9">
    <property type="entry name" value="HTH-TYPE TRANSCRIPTIONAL REPRESSOR YTRA"/>
    <property type="match status" value="1"/>
</dbReference>
<dbReference type="PROSITE" id="PS50949">
    <property type="entry name" value="HTH_GNTR"/>
    <property type="match status" value="1"/>
</dbReference>
<dbReference type="InterPro" id="IPR000524">
    <property type="entry name" value="Tscrpt_reg_HTH_GntR"/>
</dbReference>
<evidence type="ECO:0000313" key="5">
    <source>
        <dbReference type="EMBL" id="MBC5728080.1"/>
    </source>
</evidence>
<feature type="domain" description="HTH gntR-type" evidence="4">
    <location>
        <begin position="10"/>
        <end position="78"/>
    </location>
</feature>
<protein>
    <submittedName>
        <fullName evidence="5">GntR family transcriptional regulator</fullName>
    </submittedName>
</protein>
<keyword evidence="1" id="KW-0805">Transcription regulation</keyword>
<organism evidence="5 6">
    <name type="scientific">Ruminococcus intestinalis</name>
    <dbReference type="NCBI Taxonomy" id="2763066"/>
    <lineage>
        <taxon>Bacteria</taxon>
        <taxon>Bacillati</taxon>
        <taxon>Bacillota</taxon>
        <taxon>Clostridia</taxon>
        <taxon>Eubacteriales</taxon>
        <taxon>Oscillospiraceae</taxon>
        <taxon>Ruminococcus</taxon>
    </lineage>
</organism>
<accession>A0ABR7HKL6</accession>
<dbReference type="InterPro" id="IPR036390">
    <property type="entry name" value="WH_DNA-bd_sf"/>
</dbReference>
<dbReference type="SUPFAM" id="SSF46785">
    <property type="entry name" value="Winged helix' DNA-binding domain"/>
    <property type="match status" value="1"/>
</dbReference>
<evidence type="ECO:0000313" key="6">
    <source>
        <dbReference type="Proteomes" id="UP000636755"/>
    </source>
</evidence>
<dbReference type="SMART" id="SM00345">
    <property type="entry name" value="HTH_GNTR"/>
    <property type="match status" value="1"/>
</dbReference>
<evidence type="ECO:0000256" key="3">
    <source>
        <dbReference type="ARBA" id="ARBA00023163"/>
    </source>
</evidence>
<dbReference type="InterPro" id="IPR036388">
    <property type="entry name" value="WH-like_DNA-bd_sf"/>
</dbReference>
<dbReference type="PANTHER" id="PTHR38445">
    <property type="entry name" value="HTH-TYPE TRANSCRIPTIONAL REPRESSOR YTRA"/>
    <property type="match status" value="1"/>
</dbReference>
<dbReference type="Gene3D" id="1.10.10.10">
    <property type="entry name" value="Winged helix-like DNA-binding domain superfamily/Winged helix DNA-binding domain"/>
    <property type="match status" value="1"/>
</dbReference>
<keyword evidence="6" id="KW-1185">Reference proteome</keyword>
<keyword evidence="2" id="KW-0238">DNA-binding</keyword>
<keyword evidence="3" id="KW-0804">Transcription</keyword>
<name>A0ABR7HKL6_9FIRM</name>
<evidence type="ECO:0000259" key="4">
    <source>
        <dbReference type="PROSITE" id="PS50949"/>
    </source>
</evidence>
<dbReference type="EMBL" id="JACOPS010000002">
    <property type="protein sequence ID" value="MBC5728080.1"/>
    <property type="molecule type" value="Genomic_DNA"/>
</dbReference>
<sequence>MIQIDLTSRVPIYEQICTNIIRLASAGVLKPGDKLLPVRSLASELGINPNTVAKAYKLLENDGYIVSNVGRGSYVSDKLTKDCAERAMALDDFKQSTKIANLLSVDKAELNRIIENIYNGGGIDD</sequence>
<dbReference type="Proteomes" id="UP000636755">
    <property type="component" value="Unassembled WGS sequence"/>
</dbReference>
<dbReference type="Pfam" id="PF00392">
    <property type="entry name" value="GntR"/>
    <property type="match status" value="1"/>
</dbReference>